<dbReference type="AlphaFoldDB" id="A0A6J6ENZ0"/>
<proteinExistence type="predicted"/>
<evidence type="ECO:0000313" key="2">
    <source>
        <dbReference type="EMBL" id="CAB4576283.1"/>
    </source>
</evidence>
<feature type="region of interest" description="Disordered" evidence="1">
    <location>
        <begin position="1"/>
        <end position="22"/>
    </location>
</feature>
<name>A0A6J6ENZ0_9ZZZZ</name>
<evidence type="ECO:0000256" key="1">
    <source>
        <dbReference type="SAM" id="MobiDB-lite"/>
    </source>
</evidence>
<dbReference type="EMBL" id="CAEZTQ010000137">
    <property type="protein sequence ID" value="CAB4576283.1"/>
    <property type="molecule type" value="Genomic_DNA"/>
</dbReference>
<reference evidence="2" key="1">
    <citation type="submission" date="2020-05" db="EMBL/GenBank/DDBJ databases">
        <authorList>
            <person name="Chiriac C."/>
            <person name="Salcher M."/>
            <person name="Ghai R."/>
            <person name="Kavagutti S V."/>
        </authorList>
    </citation>
    <scope>NUCLEOTIDE SEQUENCE</scope>
</reference>
<sequence>MAPPTVTNRVPGVTGTNQPRGTLNRKIASRLTLDATSMIPVSGEKVMSAPSWSDSEAISMTVPPAFCAAAP</sequence>
<protein>
    <submittedName>
        <fullName evidence="2">Unannotated protein</fullName>
    </submittedName>
</protein>
<feature type="compositionally biased region" description="Polar residues" evidence="1">
    <location>
        <begin position="1"/>
        <end position="21"/>
    </location>
</feature>
<accession>A0A6J6ENZ0</accession>
<gene>
    <name evidence="2" type="ORF">UFOPK1704_00724</name>
</gene>
<organism evidence="2">
    <name type="scientific">freshwater metagenome</name>
    <dbReference type="NCBI Taxonomy" id="449393"/>
    <lineage>
        <taxon>unclassified sequences</taxon>
        <taxon>metagenomes</taxon>
        <taxon>ecological metagenomes</taxon>
    </lineage>
</organism>